<keyword evidence="3" id="KW-1185">Reference proteome</keyword>
<feature type="compositionally biased region" description="Basic residues" evidence="1">
    <location>
        <begin position="15"/>
        <end position="26"/>
    </location>
</feature>
<organism evidence="2 3">
    <name type="scientific">Rahnella sikkimica</name>
    <dbReference type="NCBI Taxonomy" id="1805933"/>
    <lineage>
        <taxon>Bacteria</taxon>
        <taxon>Pseudomonadati</taxon>
        <taxon>Pseudomonadota</taxon>
        <taxon>Gammaproteobacteria</taxon>
        <taxon>Enterobacterales</taxon>
        <taxon>Yersiniaceae</taxon>
        <taxon>Rahnella</taxon>
    </lineage>
</organism>
<gene>
    <name evidence="2" type="ORF">BV494_10250</name>
</gene>
<feature type="region of interest" description="Disordered" evidence="1">
    <location>
        <begin position="1"/>
        <end position="26"/>
    </location>
</feature>
<accession>A0A2L1UR39</accession>
<proteinExistence type="predicted"/>
<dbReference type="Proteomes" id="UP000239197">
    <property type="component" value="Chromosome"/>
</dbReference>
<dbReference type="KEGG" id="rox:BV494_10250"/>
<dbReference type="AlphaFoldDB" id="A0A2L1UR39"/>
<evidence type="ECO:0000313" key="3">
    <source>
        <dbReference type="Proteomes" id="UP000239197"/>
    </source>
</evidence>
<evidence type="ECO:0000256" key="1">
    <source>
        <dbReference type="SAM" id="MobiDB-lite"/>
    </source>
</evidence>
<protein>
    <submittedName>
        <fullName evidence="2">Uncharacterized protein</fullName>
    </submittedName>
</protein>
<sequence>MFGGQCAPEHDNWHNKPRPAGAKRKPVTRNLLPFEGKIRREWPGGRDCIAAFLPSSWSAFYDERLPYVFFNVHKAISAYKMPKSS</sequence>
<evidence type="ECO:0000313" key="2">
    <source>
        <dbReference type="EMBL" id="AVF35288.1"/>
    </source>
</evidence>
<dbReference type="EMBL" id="CP019062">
    <property type="protein sequence ID" value="AVF35288.1"/>
    <property type="molecule type" value="Genomic_DNA"/>
</dbReference>
<reference evidence="3" key="1">
    <citation type="submission" date="2017-01" db="EMBL/GenBank/DDBJ databases">
        <title>Genome sequence of Rouxiella sp. ERMR1:05.</title>
        <authorList>
            <person name="Kumar R."/>
            <person name="Singh D."/>
            <person name="Kumar S."/>
        </authorList>
    </citation>
    <scope>NUCLEOTIDE SEQUENCE [LARGE SCALE GENOMIC DNA]</scope>
    <source>
        <strain evidence="3">ERMR1:05</strain>
    </source>
</reference>
<name>A0A2L1UR39_9GAMM</name>